<dbReference type="GO" id="GO:0034080">
    <property type="term" value="P:CENP-A containing chromatin assembly"/>
    <property type="evidence" value="ECO:0007669"/>
    <property type="project" value="TreeGrafter"/>
</dbReference>
<protein>
    <recommendedName>
        <fullName evidence="9">Mis6 domain-containing protein</fullName>
    </recommendedName>
</protein>
<gene>
    <name evidence="7" type="ORF">VHEMI01241</name>
</gene>
<dbReference type="STRING" id="1531966.A0A0A1T6Y4"/>
<dbReference type="GO" id="GO:0005634">
    <property type="term" value="C:nucleus"/>
    <property type="evidence" value="ECO:0007669"/>
    <property type="project" value="UniProtKB-SubCell"/>
</dbReference>
<organism evidence="7 8">
    <name type="scientific">[Torrubiella] hemipterigena</name>
    <dbReference type="NCBI Taxonomy" id="1531966"/>
    <lineage>
        <taxon>Eukaryota</taxon>
        <taxon>Fungi</taxon>
        <taxon>Dikarya</taxon>
        <taxon>Ascomycota</taxon>
        <taxon>Pezizomycotina</taxon>
        <taxon>Sordariomycetes</taxon>
        <taxon>Hypocreomycetidae</taxon>
        <taxon>Hypocreales</taxon>
        <taxon>Clavicipitaceae</taxon>
        <taxon>Clavicipitaceae incertae sedis</taxon>
        <taxon>'Torrubiella' clade</taxon>
    </lineage>
</organism>
<comment type="subcellular location">
    <subcellularLocation>
        <location evidence="2">Chromosome</location>
        <location evidence="2">Centromere</location>
    </subcellularLocation>
    <subcellularLocation>
        <location evidence="1">Nucleus</location>
    </subcellularLocation>
</comment>
<evidence type="ECO:0000313" key="7">
    <source>
        <dbReference type="EMBL" id="CEJ81094.1"/>
    </source>
</evidence>
<name>A0A0A1T6Y4_9HYPO</name>
<evidence type="ECO:0000256" key="6">
    <source>
        <dbReference type="ARBA" id="ARBA00023328"/>
    </source>
</evidence>
<keyword evidence="5" id="KW-0539">Nucleus</keyword>
<evidence type="ECO:0000256" key="4">
    <source>
        <dbReference type="ARBA" id="ARBA00022454"/>
    </source>
</evidence>
<reference evidence="7 8" key="1">
    <citation type="journal article" date="2015" name="Genome Announc.">
        <title>Draft Genome Sequence and Gene Annotation of the Entomopathogenic Fungus Verticillium hemipterigenum.</title>
        <authorList>
            <person name="Horn F."/>
            <person name="Habel A."/>
            <person name="Scharf D.H."/>
            <person name="Dworschak J."/>
            <person name="Brakhage A.A."/>
            <person name="Guthke R."/>
            <person name="Hertweck C."/>
            <person name="Linde J."/>
        </authorList>
    </citation>
    <scope>NUCLEOTIDE SEQUENCE [LARGE SCALE GENOMIC DNA]</scope>
</reference>
<dbReference type="EMBL" id="CDHN01000001">
    <property type="protein sequence ID" value="CEJ81094.1"/>
    <property type="molecule type" value="Genomic_DNA"/>
</dbReference>
<evidence type="ECO:0000313" key="8">
    <source>
        <dbReference type="Proteomes" id="UP000039046"/>
    </source>
</evidence>
<keyword evidence="6" id="KW-0137">Centromere</keyword>
<dbReference type="Proteomes" id="UP000039046">
    <property type="component" value="Unassembled WGS sequence"/>
</dbReference>
<keyword evidence="4" id="KW-0158">Chromosome</keyword>
<dbReference type="AlphaFoldDB" id="A0A0A1T6Y4"/>
<evidence type="ECO:0000256" key="1">
    <source>
        <dbReference type="ARBA" id="ARBA00004123"/>
    </source>
</evidence>
<evidence type="ECO:0000256" key="5">
    <source>
        <dbReference type="ARBA" id="ARBA00023242"/>
    </source>
</evidence>
<dbReference type="GO" id="GO:0000939">
    <property type="term" value="C:inner kinetochore"/>
    <property type="evidence" value="ECO:0007669"/>
    <property type="project" value="TreeGrafter"/>
</dbReference>
<dbReference type="GO" id="GO:0000070">
    <property type="term" value="P:mitotic sister chromatid segregation"/>
    <property type="evidence" value="ECO:0007669"/>
    <property type="project" value="TreeGrafter"/>
</dbReference>
<accession>A0A0A1T6Y4</accession>
<dbReference type="CDD" id="cd22647">
    <property type="entry name" value="CTF3_NTD_HEAT"/>
    <property type="match status" value="1"/>
</dbReference>
<dbReference type="PANTHER" id="PTHR48208:SF2">
    <property type="entry name" value="CENTROMERE PROTEIN I"/>
    <property type="match status" value="1"/>
</dbReference>
<dbReference type="PANTHER" id="PTHR48208">
    <property type="entry name" value="CENTROMERE PROTEIN I"/>
    <property type="match status" value="1"/>
</dbReference>
<evidence type="ECO:0008006" key="9">
    <source>
        <dbReference type="Google" id="ProtNLM"/>
    </source>
</evidence>
<comment type="similarity">
    <text evidence="3">Belongs to the CENP-I/CTF3 family.</text>
</comment>
<evidence type="ECO:0000256" key="2">
    <source>
        <dbReference type="ARBA" id="ARBA00004584"/>
    </source>
</evidence>
<keyword evidence="8" id="KW-1185">Reference proteome</keyword>
<dbReference type="OrthoDB" id="6347512at2759"/>
<dbReference type="InterPro" id="IPR012485">
    <property type="entry name" value="CENP-I"/>
</dbReference>
<dbReference type="Pfam" id="PF07778">
    <property type="entry name" value="CENP-I"/>
    <property type="match status" value="2"/>
</dbReference>
<sequence length="706" mass="78449">MASRSMETEILQLALDVAAAANLTPKSRGTSIKPTVDKLTSLSYEYGLTPDALREVLLVVCSENYLDQASLNGIMRTLYPVAKVSRDDVLLVISALGNGKAKPSLTLQAALLRWLVMVYHVLDAPGVLGQAYPVLFNLLDTGAFRPQLTHVLALITRRKHVRPFRIQYLLNLTRQTGNDPCLVGLLRVYKDYYPEIIVGEAVRGKASAFKHPDPAWRQHLDELQEAHLQATQEQMTGPRDGFRINKQIGRVSRNKAVPIVHTSHANEDSVTLEEVENVSSFVQKMDKLEMPNQLVAVLADPLLQKLLILRPSAEANQRIANWLNAVMQDIIEGEADYATLWEVLSVVRDFVVQTKSLPLLVLNFFSRFLQLWDGTGDRQCILAILSFTPFVEFRELHKNVLEPLQTAMLNGKVETQIDLVKLYTNILHHWASVLKAARPFPANGGRSITELIESASRLAVTLLQNSPTIATQSVVLALYEQAICLARDLTTGQYIRVELPPTVIINQLLFSNSVAILSRTCSYLFQARQTIKKNVESTRASSANSSMMVSTASYPKTYVARLNSHVADACNFLWRWRAFNTAGGAKGASVPTETVEALQRYIRTVDNTFTLASIASFSYSPILCKISIDCMRRLEDKEIANNPDIETRHPGPVTAAGLTRLARGGGIKLDWEKYQTSVIEALDKQGFTGIGELLRGVLATFRNKNG</sequence>
<proteinExistence type="inferred from homology"/>
<evidence type="ECO:0000256" key="3">
    <source>
        <dbReference type="ARBA" id="ARBA00005470"/>
    </source>
</evidence>